<dbReference type="GO" id="GO:0003676">
    <property type="term" value="F:nucleic acid binding"/>
    <property type="evidence" value="ECO:0007669"/>
    <property type="project" value="InterPro"/>
</dbReference>
<protein>
    <recommendedName>
        <fullName evidence="3">Tc1-like transposase DDE domain-containing protein</fullName>
    </recommendedName>
</protein>
<gene>
    <name evidence="1" type="ORF">K503DRAFT_815160</name>
</gene>
<dbReference type="STRING" id="1314800.A0A1B7MEU0"/>
<accession>A0A1B7MEU0</accession>
<dbReference type="InParanoid" id="A0A1B7MEU0"/>
<dbReference type="InterPro" id="IPR036397">
    <property type="entry name" value="RNaseH_sf"/>
</dbReference>
<dbReference type="Proteomes" id="UP000092154">
    <property type="component" value="Unassembled WGS sequence"/>
</dbReference>
<dbReference type="OrthoDB" id="2416294at2759"/>
<dbReference type="EMBL" id="KV449600">
    <property type="protein sequence ID" value="OAX31098.1"/>
    <property type="molecule type" value="Genomic_DNA"/>
</dbReference>
<dbReference type="AlphaFoldDB" id="A0A1B7MEU0"/>
<evidence type="ECO:0000313" key="2">
    <source>
        <dbReference type="Proteomes" id="UP000092154"/>
    </source>
</evidence>
<proteinExistence type="predicted"/>
<name>A0A1B7MEU0_9AGAM</name>
<dbReference type="Gene3D" id="3.30.420.10">
    <property type="entry name" value="Ribonuclease H-like superfamily/Ribonuclease H"/>
    <property type="match status" value="1"/>
</dbReference>
<evidence type="ECO:0000313" key="1">
    <source>
        <dbReference type="EMBL" id="OAX31098.1"/>
    </source>
</evidence>
<organism evidence="1 2">
    <name type="scientific">Rhizopogon vinicolor AM-OR11-026</name>
    <dbReference type="NCBI Taxonomy" id="1314800"/>
    <lineage>
        <taxon>Eukaryota</taxon>
        <taxon>Fungi</taxon>
        <taxon>Dikarya</taxon>
        <taxon>Basidiomycota</taxon>
        <taxon>Agaricomycotina</taxon>
        <taxon>Agaricomycetes</taxon>
        <taxon>Agaricomycetidae</taxon>
        <taxon>Boletales</taxon>
        <taxon>Suillineae</taxon>
        <taxon>Rhizopogonaceae</taxon>
        <taxon>Rhizopogon</taxon>
    </lineage>
</organism>
<evidence type="ECO:0008006" key="3">
    <source>
        <dbReference type="Google" id="ProtNLM"/>
    </source>
</evidence>
<sequence length="112" mass="13056">MPVCRQFCSTSRWATNPILRSARVSCEGRGFRVIFLPKFHCELNFIEMCRSFAKRVYRQFKLSSTIKFNDLERNIIAACDFIPLQTMCKFAIRSRCFIDTYRNLGLNGIQAA</sequence>
<reference evidence="1 2" key="1">
    <citation type="submission" date="2016-06" db="EMBL/GenBank/DDBJ databases">
        <title>Comparative genomics of the ectomycorrhizal sister species Rhizopogon vinicolor and Rhizopogon vesiculosus (Basidiomycota: Boletales) reveals a divergence of the mating type B locus.</title>
        <authorList>
            <consortium name="DOE Joint Genome Institute"/>
            <person name="Mujic A.B."/>
            <person name="Kuo A."/>
            <person name="Tritt A."/>
            <person name="Lipzen A."/>
            <person name="Chen C."/>
            <person name="Johnson J."/>
            <person name="Sharma A."/>
            <person name="Barry K."/>
            <person name="Grigoriev I.V."/>
            <person name="Spatafora J.W."/>
        </authorList>
    </citation>
    <scope>NUCLEOTIDE SEQUENCE [LARGE SCALE GENOMIC DNA]</scope>
    <source>
        <strain evidence="1 2">AM-OR11-026</strain>
    </source>
</reference>
<keyword evidence="2" id="KW-1185">Reference proteome</keyword>